<dbReference type="InterPro" id="IPR058624">
    <property type="entry name" value="MdtA-like_HH"/>
</dbReference>
<dbReference type="Gene3D" id="2.40.30.170">
    <property type="match status" value="1"/>
</dbReference>
<dbReference type="PANTHER" id="PTHR30158">
    <property type="entry name" value="ACRA/E-RELATED COMPONENT OF DRUG EFFLUX TRANSPORTER"/>
    <property type="match status" value="1"/>
</dbReference>
<evidence type="ECO:0000259" key="5">
    <source>
        <dbReference type="Pfam" id="PF25917"/>
    </source>
</evidence>
<accession>A0A1J5MVG3</accession>
<feature type="domain" description="Multidrug resistance protein MdtA-like alpha-helical hairpin" evidence="4">
    <location>
        <begin position="127"/>
        <end position="196"/>
    </location>
</feature>
<dbReference type="Gene3D" id="1.10.287.470">
    <property type="entry name" value="Helix hairpin bin"/>
    <property type="match status" value="1"/>
</dbReference>
<dbReference type="EMBL" id="LKAQ01000004">
    <property type="protein sequence ID" value="OIQ50581.1"/>
    <property type="molecule type" value="Genomic_DNA"/>
</dbReference>
<dbReference type="InterPro" id="IPR058626">
    <property type="entry name" value="MdtA-like_b-barrel"/>
</dbReference>
<dbReference type="Pfam" id="PF25944">
    <property type="entry name" value="Beta-barrel_RND"/>
    <property type="match status" value="1"/>
</dbReference>
<dbReference type="Gene3D" id="2.40.420.20">
    <property type="match status" value="1"/>
</dbReference>
<dbReference type="NCBIfam" id="TIGR01730">
    <property type="entry name" value="RND_mfp"/>
    <property type="match status" value="1"/>
</dbReference>
<reference evidence="8 9" key="1">
    <citation type="submission" date="2015-09" db="EMBL/GenBank/DDBJ databases">
        <title>Genome of Desulfovibrio dechloracetivorans BerOc1, a mercury methylating strain isolated from highly hydrocarbons and metals contaminated coastal sediments.</title>
        <authorList>
            <person name="Goni Urriza M."/>
            <person name="Gassie C."/>
            <person name="Bouchez O."/>
            <person name="Klopp C."/>
            <person name="Ranchou-Peyruse A."/>
            <person name="Remy G."/>
        </authorList>
    </citation>
    <scope>NUCLEOTIDE SEQUENCE [LARGE SCALE GENOMIC DNA]</scope>
    <source>
        <strain evidence="8 9">BerOc1</strain>
    </source>
</reference>
<dbReference type="InterPro" id="IPR058625">
    <property type="entry name" value="MdtA-like_BSH"/>
</dbReference>
<evidence type="ECO:0000256" key="3">
    <source>
        <dbReference type="SAM" id="MobiDB-lite"/>
    </source>
</evidence>
<organism evidence="8 9">
    <name type="scientific">Pseudodesulfovibrio hydrargyri</name>
    <dbReference type="NCBI Taxonomy" id="2125990"/>
    <lineage>
        <taxon>Bacteria</taxon>
        <taxon>Pseudomonadati</taxon>
        <taxon>Thermodesulfobacteriota</taxon>
        <taxon>Desulfovibrionia</taxon>
        <taxon>Desulfovibrionales</taxon>
        <taxon>Desulfovibrionaceae</taxon>
    </lineage>
</organism>
<gene>
    <name evidence="8" type="primary">mexA</name>
    <name evidence="8" type="ORF">BerOc1_02522</name>
</gene>
<evidence type="ECO:0000256" key="2">
    <source>
        <dbReference type="ARBA" id="ARBA00009477"/>
    </source>
</evidence>
<dbReference type="InterPro" id="IPR006143">
    <property type="entry name" value="RND_pump_MFP"/>
</dbReference>
<evidence type="ECO:0000313" key="9">
    <source>
        <dbReference type="Proteomes" id="UP000181901"/>
    </source>
</evidence>
<dbReference type="SUPFAM" id="SSF111369">
    <property type="entry name" value="HlyD-like secretion proteins"/>
    <property type="match status" value="1"/>
</dbReference>
<dbReference type="PANTHER" id="PTHR30158:SF3">
    <property type="entry name" value="MULTIDRUG EFFLUX PUMP SUBUNIT ACRA-RELATED"/>
    <property type="match status" value="1"/>
</dbReference>
<feature type="domain" description="Multidrug resistance protein MdtA-like C-terminal permuted SH3" evidence="7">
    <location>
        <begin position="328"/>
        <end position="387"/>
    </location>
</feature>
<sequence length="430" mass="45863">MMSLLSVKEESALQILSIYSRFATGRMAFAPLLLLSLLVLGGLAGCEDKTPKASANTAPVEVGVEVLHPQSVPLTTELPGRTAASLVAEVRPQVDGILRERLFREGSEVLAGEVLYRVVPSTYKAEYSNALAALKRAQAALPSSESKAKRYAELIGQGAISEQDYQDAQSVYEADLAAIASAKAALESAKISLDYTEIKAPISGRVEMSDLTPGALVTANQSVPLTTIRQLDPINVDLTQSSTTMLNLRQAIASGEISVEGKTMKVKLKLENGTIYPYEGTVEFAGAKVDESTGTYTLRAEFPNPDRLLLPGMYVRAIIQDGVFQNGFLLPQMAVGRTPKGEATALFVDKDDKIQQRLLKVRGSHGNSWLVGSGINDGDRLLVLGSQSVRPGQVVTAKEMDVDDATGEIKPVSTGVKTATEAPANEAKEG</sequence>
<dbReference type="AlphaFoldDB" id="A0A1J5MVG3"/>
<evidence type="ECO:0000313" key="8">
    <source>
        <dbReference type="EMBL" id="OIQ50581.1"/>
    </source>
</evidence>
<feature type="domain" description="Multidrug resistance protein MdtA-like beta-barrel" evidence="6">
    <location>
        <begin position="233"/>
        <end position="322"/>
    </location>
</feature>
<dbReference type="RefSeq" id="WP_071546008.1">
    <property type="nucleotide sequence ID" value="NZ_LKAQ01000004.1"/>
</dbReference>
<name>A0A1J5MVG3_9BACT</name>
<keyword evidence="9" id="KW-1185">Reference proteome</keyword>
<feature type="domain" description="Multidrug resistance protein MdtA-like barrel-sandwich hybrid" evidence="5">
    <location>
        <begin position="87"/>
        <end position="228"/>
    </location>
</feature>
<evidence type="ECO:0000259" key="4">
    <source>
        <dbReference type="Pfam" id="PF25876"/>
    </source>
</evidence>
<feature type="region of interest" description="Disordered" evidence="3">
    <location>
        <begin position="405"/>
        <end position="430"/>
    </location>
</feature>
<proteinExistence type="inferred from homology"/>
<comment type="similarity">
    <text evidence="2">Belongs to the membrane fusion protein (MFP) (TC 8.A.1) family.</text>
</comment>
<dbReference type="Pfam" id="PF25917">
    <property type="entry name" value="BSH_RND"/>
    <property type="match status" value="1"/>
</dbReference>
<evidence type="ECO:0000256" key="1">
    <source>
        <dbReference type="ARBA" id="ARBA00004196"/>
    </source>
</evidence>
<dbReference type="Pfam" id="PF25876">
    <property type="entry name" value="HH_MFP_RND"/>
    <property type="match status" value="1"/>
</dbReference>
<dbReference type="GO" id="GO:0030313">
    <property type="term" value="C:cell envelope"/>
    <property type="evidence" value="ECO:0007669"/>
    <property type="project" value="UniProtKB-SubCell"/>
</dbReference>
<dbReference type="Proteomes" id="UP000181901">
    <property type="component" value="Unassembled WGS sequence"/>
</dbReference>
<evidence type="ECO:0000259" key="7">
    <source>
        <dbReference type="Pfam" id="PF25967"/>
    </source>
</evidence>
<dbReference type="GO" id="GO:0022857">
    <property type="term" value="F:transmembrane transporter activity"/>
    <property type="evidence" value="ECO:0007669"/>
    <property type="project" value="InterPro"/>
</dbReference>
<dbReference type="GO" id="GO:0046677">
    <property type="term" value="P:response to antibiotic"/>
    <property type="evidence" value="ECO:0007669"/>
    <property type="project" value="TreeGrafter"/>
</dbReference>
<dbReference type="Gene3D" id="2.40.50.100">
    <property type="match status" value="1"/>
</dbReference>
<evidence type="ECO:0000259" key="6">
    <source>
        <dbReference type="Pfam" id="PF25944"/>
    </source>
</evidence>
<protein>
    <submittedName>
        <fullName evidence="8">Multidrug resistance protein MexA</fullName>
    </submittedName>
</protein>
<dbReference type="Pfam" id="PF25967">
    <property type="entry name" value="RND-MFP_C"/>
    <property type="match status" value="1"/>
</dbReference>
<comment type="caution">
    <text evidence="8">The sequence shown here is derived from an EMBL/GenBank/DDBJ whole genome shotgun (WGS) entry which is preliminary data.</text>
</comment>
<dbReference type="GO" id="GO:0005886">
    <property type="term" value="C:plasma membrane"/>
    <property type="evidence" value="ECO:0007669"/>
    <property type="project" value="TreeGrafter"/>
</dbReference>
<comment type="subcellular location">
    <subcellularLocation>
        <location evidence="1">Cell envelope</location>
    </subcellularLocation>
</comment>
<dbReference type="InterPro" id="IPR058627">
    <property type="entry name" value="MdtA-like_C"/>
</dbReference>